<proteinExistence type="predicted"/>
<dbReference type="Gene3D" id="3.40.50.300">
    <property type="entry name" value="P-loop containing nucleotide triphosphate hydrolases"/>
    <property type="match status" value="1"/>
</dbReference>
<evidence type="ECO:0000313" key="3">
    <source>
        <dbReference type="EMBL" id="MFC7751388.1"/>
    </source>
</evidence>
<dbReference type="Pfam" id="PF13514">
    <property type="entry name" value="AAA_27"/>
    <property type="match status" value="2"/>
</dbReference>
<dbReference type="PANTHER" id="PTHR41259">
    <property type="entry name" value="DOUBLE-STRAND BREAK REPAIR RAD50 ATPASE, PUTATIVE-RELATED"/>
    <property type="match status" value="1"/>
</dbReference>
<accession>A0ABW2V746</accession>
<evidence type="ECO:0000259" key="2">
    <source>
        <dbReference type="Pfam" id="PF13514"/>
    </source>
</evidence>
<feature type="coiled-coil region" evidence="1">
    <location>
        <begin position="191"/>
        <end position="252"/>
    </location>
</feature>
<dbReference type="EMBL" id="JBHTGQ010000041">
    <property type="protein sequence ID" value="MFC7751388.1"/>
    <property type="molecule type" value="Genomic_DNA"/>
</dbReference>
<evidence type="ECO:0000313" key="4">
    <source>
        <dbReference type="Proteomes" id="UP001596528"/>
    </source>
</evidence>
<dbReference type="InterPro" id="IPR038734">
    <property type="entry name" value="YhaN_AAA"/>
</dbReference>
<feature type="coiled-coil region" evidence="1">
    <location>
        <begin position="285"/>
        <end position="439"/>
    </location>
</feature>
<sequence length="511" mass="55622">MRIESMSIERFGMLSRCAIEPGEGATLIYGPNEAGKSTWMNFVRFGLFGFPPKLAPAEKYAPPGGGAYGGSVVVSWPDGLRIRIDRSESGAGRGGRSSGFGATLLGEGSASPPIRSAEAEYAARLGPVDGALFRRWFAVGLDDLRQLGALEGEAVGRFLQGAGWGGDGWAAAAAEEKLQSAMDKLYRPRGQREINATLQELEAAQRELRDAKEALGAFNEAVEEGRRLEREIEAAERRLAEKRRELLRLERAAEAQPHAARLAVHRERLAALGGEPEGDWPEDAAERLERLAAALEQAELELERAGRALREAREAAESLPDGRRDAPLLERRGELEALLAEAAVYREQRDRLAAAAEEERHLSERLSELLAQAGPDWTERRLREQRADLAAKDTIRAARDRIASLQRAAEQADAELVSAERLAAQAADAEREERQAIAALDDRLAALDAMIGAPEDDRAAAALWESLAAETAAWRAERESALVRERAEALLADERARLAAEADRQRSAGAA</sequence>
<dbReference type="RefSeq" id="WP_379253310.1">
    <property type="nucleotide sequence ID" value="NZ_JBHTGQ010000041.1"/>
</dbReference>
<dbReference type="InterPro" id="IPR027417">
    <property type="entry name" value="P-loop_NTPase"/>
</dbReference>
<evidence type="ECO:0000256" key="1">
    <source>
        <dbReference type="SAM" id="Coils"/>
    </source>
</evidence>
<keyword evidence="1" id="KW-0175">Coiled coil</keyword>
<feature type="domain" description="YhaN AAA" evidence="2">
    <location>
        <begin position="100"/>
        <end position="212"/>
    </location>
</feature>
<feature type="non-terminal residue" evidence="3">
    <location>
        <position position="511"/>
    </location>
</feature>
<comment type="caution">
    <text evidence="3">The sequence shown here is derived from an EMBL/GenBank/DDBJ whole genome shotgun (WGS) entry which is preliminary data.</text>
</comment>
<dbReference type="PANTHER" id="PTHR41259:SF1">
    <property type="entry name" value="DOUBLE-STRAND BREAK REPAIR RAD50 ATPASE, PUTATIVE-RELATED"/>
    <property type="match status" value="1"/>
</dbReference>
<reference evidence="4" key="1">
    <citation type="journal article" date="2019" name="Int. J. Syst. Evol. Microbiol.">
        <title>The Global Catalogue of Microorganisms (GCM) 10K type strain sequencing project: providing services to taxonomists for standard genome sequencing and annotation.</title>
        <authorList>
            <consortium name="The Broad Institute Genomics Platform"/>
            <consortium name="The Broad Institute Genome Sequencing Center for Infectious Disease"/>
            <person name="Wu L."/>
            <person name="Ma J."/>
        </authorList>
    </citation>
    <scope>NUCLEOTIDE SEQUENCE [LARGE SCALE GENOMIC DNA]</scope>
    <source>
        <strain evidence="4">JCM 18657</strain>
    </source>
</reference>
<keyword evidence="4" id="KW-1185">Reference proteome</keyword>
<name>A0ABW2V746_9BACL</name>
<dbReference type="Proteomes" id="UP001596528">
    <property type="component" value="Unassembled WGS sequence"/>
</dbReference>
<protein>
    <submittedName>
        <fullName evidence="3">AAA family ATPase</fullName>
    </submittedName>
</protein>
<gene>
    <name evidence="3" type="ORF">ACFQWB_15825</name>
</gene>
<dbReference type="SUPFAM" id="SSF52540">
    <property type="entry name" value="P-loop containing nucleoside triphosphate hydrolases"/>
    <property type="match status" value="1"/>
</dbReference>
<organism evidence="3 4">
    <name type="scientific">Paenibacillus thermoaerophilus</name>
    <dbReference type="NCBI Taxonomy" id="1215385"/>
    <lineage>
        <taxon>Bacteria</taxon>
        <taxon>Bacillati</taxon>
        <taxon>Bacillota</taxon>
        <taxon>Bacilli</taxon>
        <taxon>Bacillales</taxon>
        <taxon>Paenibacillaceae</taxon>
        <taxon>Paenibacillus</taxon>
    </lineage>
</organism>
<feature type="domain" description="YhaN AAA" evidence="2">
    <location>
        <begin position="1"/>
        <end position="53"/>
    </location>
</feature>